<sequence>MLVAVSLHLTLLAVCFALPPGRKVTSVQSLPEGEPKYVPWGPGGLADMPEIVDETNLANANEQTTTNPTAADNTLTQMNEIWDHFVDPEFNPHPSPDTSPELPQFNPPINILIANMLAGVNPPAIMNAPAFANQNQIQQQPQVLIDEDDEENADEIPESSIVADLVEIDFSEDPDSTGLGNVEDIYSDGSQPFANHPMVKRDTGNQQSGLDIQTTYQISEQEDLKQEQGDFKIITPAQWEFWYEALNETAFAPLYDGIHAATDLGLDLEQASYQAARVSKGAANPNAFLKEVFYPMFDEIKNLALIPDGEDMAKELLHYQEPVKGMVEVNNITIQTFLENYAASRLAFSSAATNIGPTASRIRFSTTNEAKAFESWATDPKNRPYNLVQLIIDLSQAVDAVFSALSTLQANYGFLGAEFEDIDFDELYSEVDEEIVVQGSPVVASVRYDSSSPLDPNGDMFKSRELPRVLPPSRQGIYSAA</sequence>
<dbReference type="Proteomes" id="UP001373714">
    <property type="component" value="Unassembled WGS sequence"/>
</dbReference>
<dbReference type="EMBL" id="JAVHNS010000009">
    <property type="protein sequence ID" value="KAK6343574.1"/>
    <property type="molecule type" value="Genomic_DNA"/>
</dbReference>
<feature type="chain" id="PRO_5043844130" evidence="1">
    <location>
        <begin position="18"/>
        <end position="481"/>
    </location>
</feature>
<organism evidence="2 3">
    <name type="scientific">Orbilia blumenaviensis</name>
    <dbReference type="NCBI Taxonomy" id="1796055"/>
    <lineage>
        <taxon>Eukaryota</taxon>
        <taxon>Fungi</taxon>
        <taxon>Dikarya</taxon>
        <taxon>Ascomycota</taxon>
        <taxon>Pezizomycotina</taxon>
        <taxon>Orbiliomycetes</taxon>
        <taxon>Orbiliales</taxon>
        <taxon>Orbiliaceae</taxon>
        <taxon>Orbilia</taxon>
    </lineage>
</organism>
<reference evidence="2 3" key="1">
    <citation type="submission" date="2019-10" db="EMBL/GenBank/DDBJ databases">
        <authorList>
            <person name="Palmer J.M."/>
        </authorList>
    </citation>
    <scope>NUCLEOTIDE SEQUENCE [LARGE SCALE GENOMIC DNA]</scope>
    <source>
        <strain evidence="2 3">TWF730</strain>
    </source>
</reference>
<keyword evidence="3" id="KW-1185">Reference proteome</keyword>
<keyword evidence="1" id="KW-0732">Signal</keyword>
<feature type="signal peptide" evidence="1">
    <location>
        <begin position="1"/>
        <end position="17"/>
    </location>
</feature>
<evidence type="ECO:0000313" key="3">
    <source>
        <dbReference type="Proteomes" id="UP001373714"/>
    </source>
</evidence>
<evidence type="ECO:0000256" key="1">
    <source>
        <dbReference type="SAM" id="SignalP"/>
    </source>
</evidence>
<gene>
    <name evidence="2" type="ORF">TWF730_011164</name>
</gene>
<comment type="caution">
    <text evidence="2">The sequence shown here is derived from an EMBL/GenBank/DDBJ whole genome shotgun (WGS) entry which is preliminary data.</text>
</comment>
<protein>
    <submittedName>
        <fullName evidence="2">Uncharacterized protein</fullName>
    </submittedName>
</protein>
<accession>A0AAV9UN81</accession>
<dbReference type="AlphaFoldDB" id="A0AAV9UN81"/>
<name>A0AAV9UN81_9PEZI</name>
<proteinExistence type="predicted"/>
<evidence type="ECO:0000313" key="2">
    <source>
        <dbReference type="EMBL" id="KAK6343574.1"/>
    </source>
</evidence>